<comment type="caution">
    <text evidence="1">The sequence shown here is derived from an EMBL/GenBank/DDBJ whole genome shotgun (WGS) entry which is preliminary data.</text>
</comment>
<protein>
    <submittedName>
        <fullName evidence="1">Uncharacterized protein</fullName>
    </submittedName>
</protein>
<reference evidence="1" key="1">
    <citation type="submission" date="2019-08" db="EMBL/GenBank/DDBJ databases">
        <authorList>
            <person name="Kucharzyk K."/>
            <person name="Murdoch R.W."/>
            <person name="Higgins S."/>
            <person name="Loffler F."/>
        </authorList>
    </citation>
    <scope>NUCLEOTIDE SEQUENCE</scope>
</reference>
<dbReference type="AlphaFoldDB" id="A0A645J062"/>
<gene>
    <name evidence="1" type="ORF">SDC9_201552</name>
</gene>
<name>A0A645J062_9ZZZZ</name>
<proteinExistence type="predicted"/>
<sequence length="119" mass="12996">MQLGEFGVQNKLEIVQTTVPSAAYRFGVNHLFQHAFQQGILGGRRLGRSVELQNPLHLGDQVSSVLFPQGFPADFIGQKGDIVLYFPDALREGIRSFPKCVVVVNALFQKVMGGGKLPG</sequence>
<dbReference type="EMBL" id="VSSQ01121490">
    <property type="protein sequence ID" value="MPN53884.1"/>
    <property type="molecule type" value="Genomic_DNA"/>
</dbReference>
<accession>A0A645J062</accession>
<organism evidence="1">
    <name type="scientific">bioreactor metagenome</name>
    <dbReference type="NCBI Taxonomy" id="1076179"/>
    <lineage>
        <taxon>unclassified sequences</taxon>
        <taxon>metagenomes</taxon>
        <taxon>ecological metagenomes</taxon>
    </lineage>
</organism>
<evidence type="ECO:0000313" key="1">
    <source>
        <dbReference type="EMBL" id="MPN53884.1"/>
    </source>
</evidence>